<dbReference type="STRING" id="364199.SAMN04489858_101446"/>
<evidence type="ECO:0000313" key="2">
    <source>
        <dbReference type="Proteomes" id="UP000199180"/>
    </source>
</evidence>
<name>A0A1H9Z8N0_9RHOB</name>
<proteinExistence type="predicted"/>
<organism evidence="1 2">
    <name type="scientific">Paracoccus homiensis</name>
    <dbReference type="NCBI Taxonomy" id="364199"/>
    <lineage>
        <taxon>Bacteria</taxon>
        <taxon>Pseudomonadati</taxon>
        <taxon>Pseudomonadota</taxon>
        <taxon>Alphaproteobacteria</taxon>
        <taxon>Rhodobacterales</taxon>
        <taxon>Paracoccaceae</taxon>
        <taxon>Paracoccus</taxon>
    </lineage>
</organism>
<sequence length="300" mass="33938">MSQPRILNIYLYPPMLHMARAGKSGFLNRLTRLLTDRDWQVRIRWSGDRPRAQAADQPGYALYHMEQPTHDRALTFRLAYHYPFWRLERQAQRWRWPVARAAFDPALVPRRQADDFALRLRRRVLGDITPSRGDHILVPLQGRLRQTRSFQVASPIDMLEQAAQTGRPTIATLHPKETLDEQDDKALAALAARYPNLTIGGNSAQLLPDCAFVVTQNSAVAFDGFILGKPAVLFAQSDFHHIALKAADLGAERAIGQAMSHQPDFAGYLHWFLTCQSLDMMAPDADEHLLAAMRDGGWPV</sequence>
<dbReference type="OrthoDB" id="6713140at2"/>
<gene>
    <name evidence="1" type="ORF">SAMN04489858_101446</name>
</gene>
<dbReference type="EMBL" id="FOHO01000001">
    <property type="protein sequence ID" value="SES77808.1"/>
    <property type="molecule type" value="Genomic_DNA"/>
</dbReference>
<dbReference type="AlphaFoldDB" id="A0A1H9Z8N0"/>
<protein>
    <recommendedName>
        <fullName evidence="3">Capsule polysaccharide biosynthesis protein</fullName>
    </recommendedName>
</protein>
<evidence type="ECO:0008006" key="3">
    <source>
        <dbReference type="Google" id="ProtNLM"/>
    </source>
</evidence>
<keyword evidence="2" id="KW-1185">Reference proteome</keyword>
<dbReference type="Proteomes" id="UP000199180">
    <property type="component" value="Unassembled WGS sequence"/>
</dbReference>
<evidence type="ECO:0000313" key="1">
    <source>
        <dbReference type="EMBL" id="SES77808.1"/>
    </source>
</evidence>
<reference evidence="1 2" key="1">
    <citation type="submission" date="2016-10" db="EMBL/GenBank/DDBJ databases">
        <authorList>
            <person name="de Groot N.N."/>
        </authorList>
    </citation>
    <scope>NUCLEOTIDE SEQUENCE [LARGE SCALE GENOMIC DNA]</scope>
    <source>
        <strain evidence="1 2">DSM 17862</strain>
    </source>
</reference>
<dbReference type="RefSeq" id="WP_090732138.1">
    <property type="nucleotide sequence ID" value="NZ_FOHO01000001.1"/>
</dbReference>
<accession>A0A1H9Z8N0</accession>